<dbReference type="FunCoup" id="A0A1U7ZK27">
    <property type="interactions" value="3892"/>
</dbReference>
<name>A0A1U7ZK27_NELNU</name>
<evidence type="ECO:0000256" key="2">
    <source>
        <dbReference type="SAM" id="Phobius"/>
    </source>
</evidence>
<organism evidence="3 4">
    <name type="scientific">Nelumbo nucifera</name>
    <name type="common">Sacred lotus</name>
    <dbReference type="NCBI Taxonomy" id="4432"/>
    <lineage>
        <taxon>Eukaryota</taxon>
        <taxon>Viridiplantae</taxon>
        <taxon>Streptophyta</taxon>
        <taxon>Embryophyta</taxon>
        <taxon>Tracheophyta</taxon>
        <taxon>Spermatophyta</taxon>
        <taxon>Magnoliopsida</taxon>
        <taxon>Proteales</taxon>
        <taxon>Nelumbonaceae</taxon>
        <taxon>Nelumbo</taxon>
    </lineage>
</organism>
<sequence length="413" mass="45925">MARPSGRIIRGLFRLHFNQIPSNPTPQNGVFSSANSSSGLSSLRNVILEPHSNLCIHQPTFVNRGFSQISSKHNCPTPSVEYVIRNYSSGVLSSGLSKSSCLNPEINLKLQTFSNFSSRSLGLHKHPGNLSGCRYFSFRSSDFGKLNGIFTKTVVDKPLSVVRSAFTRYREAVGLQVEAFFKRNYLVLVGATGVALCILLWRVMFGIANTFVGLSEGMAKYGFLALSTAIVAFTGLYVRSRFTVNPDKVYRMAMRKLNTSVGILEVMGAPLSGTDLRAYVMSGGGLRLKNFKPRLASKRCFLIFPIHGSERKGLVSVEVKRKKGQYDMKLLAVDIPMTKGPDQRLFLVGDEEEYKIGGGLISELRDPIVKAMAAEKEFEALDQKEEEDDAKKEIQEEERRNREEVEKLEKGSL</sequence>
<protein>
    <submittedName>
        <fullName evidence="4">Uncharacterized protein LOC104593734</fullName>
    </submittedName>
</protein>
<dbReference type="KEGG" id="nnu:104593734"/>
<dbReference type="RefSeq" id="XP_010251999.1">
    <property type="nucleotide sequence ID" value="XM_010253697.2"/>
</dbReference>
<feature type="transmembrane region" description="Helical" evidence="2">
    <location>
        <begin position="219"/>
        <end position="238"/>
    </location>
</feature>
<dbReference type="AlphaFoldDB" id="A0A1U7ZK27"/>
<proteinExistence type="predicted"/>
<dbReference type="OMA" id="PIPRHHF"/>
<evidence type="ECO:0000256" key="1">
    <source>
        <dbReference type="SAM" id="MobiDB-lite"/>
    </source>
</evidence>
<dbReference type="PANTHER" id="PTHR36354">
    <property type="entry name" value="IMPORT INNER MEMBRANE TRANSLOCASE SUBUNIT"/>
    <property type="match status" value="1"/>
</dbReference>
<dbReference type="InParanoid" id="A0A1U7ZK27"/>
<evidence type="ECO:0000313" key="3">
    <source>
        <dbReference type="Proteomes" id="UP000189703"/>
    </source>
</evidence>
<dbReference type="STRING" id="4432.A0A1U7ZK27"/>
<evidence type="ECO:0000313" key="4">
    <source>
        <dbReference type="RefSeq" id="XP_010251999.1"/>
    </source>
</evidence>
<keyword evidence="2" id="KW-1133">Transmembrane helix</keyword>
<keyword evidence="2" id="KW-0472">Membrane</keyword>
<dbReference type="PANTHER" id="PTHR36354:SF2">
    <property type="entry name" value="IMPORT INNER MEMBRANE TRANSLOCASE SUBUNIT"/>
    <property type="match status" value="1"/>
</dbReference>
<keyword evidence="2" id="KW-0812">Transmembrane</keyword>
<dbReference type="OrthoDB" id="2016421at2759"/>
<dbReference type="eggNOG" id="ENOG502QSQ1">
    <property type="taxonomic scope" value="Eukaryota"/>
</dbReference>
<accession>A0A1U7ZK27</accession>
<gene>
    <name evidence="4" type="primary">LOC104593734</name>
</gene>
<dbReference type="GeneID" id="104593734"/>
<feature type="region of interest" description="Disordered" evidence="1">
    <location>
        <begin position="380"/>
        <end position="413"/>
    </location>
</feature>
<dbReference type="Proteomes" id="UP000189703">
    <property type="component" value="Unplaced"/>
</dbReference>
<keyword evidence="3" id="KW-1185">Reference proteome</keyword>
<feature type="transmembrane region" description="Helical" evidence="2">
    <location>
        <begin position="185"/>
        <end position="207"/>
    </location>
</feature>
<reference evidence="4" key="1">
    <citation type="submission" date="2025-08" db="UniProtKB">
        <authorList>
            <consortium name="RefSeq"/>
        </authorList>
    </citation>
    <scope>IDENTIFICATION</scope>
</reference>